<proteinExistence type="predicted"/>
<keyword evidence="3" id="KW-1185">Reference proteome</keyword>
<dbReference type="SUPFAM" id="SSF50341">
    <property type="entry name" value="CheW-like"/>
    <property type="match status" value="1"/>
</dbReference>
<protein>
    <submittedName>
        <fullName evidence="2">Chemotaxis protein</fullName>
    </submittedName>
</protein>
<dbReference type="GO" id="GO:0007165">
    <property type="term" value="P:signal transduction"/>
    <property type="evidence" value="ECO:0007669"/>
    <property type="project" value="InterPro"/>
</dbReference>
<gene>
    <name evidence="2" type="ORF">CNQ84_15960</name>
</gene>
<feature type="domain" description="CheW-like" evidence="1">
    <location>
        <begin position="26"/>
        <end position="168"/>
    </location>
</feature>
<accession>A0A2A3MEL7</accession>
<dbReference type="SMART" id="SM00260">
    <property type="entry name" value="CheW"/>
    <property type="match status" value="1"/>
</dbReference>
<dbReference type="EMBL" id="NTMR01000022">
    <property type="protein sequence ID" value="PBK03248.1"/>
    <property type="molecule type" value="Genomic_DNA"/>
</dbReference>
<dbReference type="PROSITE" id="PS50851">
    <property type="entry name" value="CHEW"/>
    <property type="match status" value="1"/>
</dbReference>
<dbReference type="InterPro" id="IPR036061">
    <property type="entry name" value="CheW-like_dom_sf"/>
</dbReference>
<evidence type="ECO:0000259" key="1">
    <source>
        <dbReference type="PROSITE" id="PS50851"/>
    </source>
</evidence>
<dbReference type="AlphaFoldDB" id="A0A2A3MEL7"/>
<reference evidence="2 3" key="1">
    <citation type="submission" date="2017-09" db="EMBL/GenBank/DDBJ databases">
        <title>Pseudomonas abyssi sp. nov. isolated from Abyssopelagic Water.</title>
        <authorList>
            <person name="Wei Y."/>
        </authorList>
    </citation>
    <scope>NUCLEOTIDE SEQUENCE [LARGE SCALE GENOMIC DNA]</scope>
    <source>
        <strain evidence="2 3">MT5</strain>
    </source>
</reference>
<name>A0A2A3MEL7_9PSED</name>
<sequence>MVGPGRLEQPIKAVREKDVMSEALESINGLIVPLLNDPLLLPNVAVAELVGYRLSQAANQGPEWFLGWTQWRDQPVPMVDLDALRAQGGEPAEGAQPRTLILNALGGTGLHFIGLRVWGIPRSRKLLRDELQTLDGPASYQLQRVTVSDEPQPLLIPDLLAVERALEQAGLLRRAS</sequence>
<dbReference type="Pfam" id="PF01584">
    <property type="entry name" value="CheW"/>
    <property type="match status" value="1"/>
</dbReference>
<comment type="caution">
    <text evidence="2">The sequence shown here is derived from an EMBL/GenBank/DDBJ whole genome shotgun (WGS) entry which is preliminary data.</text>
</comment>
<evidence type="ECO:0000313" key="2">
    <source>
        <dbReference type="EMBL" id="PBK03248.1"/>
    </source>
</evidence>
<organism evidence="2 3">
    <name type="scientific">Pseudomonas abyssi</name>
    <dbReference type="NCBI Taxonomy" id="170540"/>
    <lineage>
        <taxon>Bacteria</taxon>
        <taxon>Pseudomonadati</taxon>
        <taxon>Pseudomonadota</taxon>
        <taxon>Gammaproteobacteria</taxon>
        <taxon>Pseudomonadales</taxon>
        <taxon>Pseudomonadaceae</taxon>
        <taxon>Pseudomonas</taxon>
    </lineage>
</organism>
<dbReference type="InterPro" id="IPR002545">
    <property type="entry name" value="CheW-lke_dom"/>
</dbReference>
<dbReference type="Proteomes" id="UP000242313">
    <property type="component" value="Unassembled WGS sequence"/>
</dbReference>
<dbReference type="GO" id="GO:0006935">
    <property type="term" value="P:chemotaxis"/>
    <property type="evidence" value="ECO:0007669"/>
    <property type="project" value="InterPro"/>
</dbReference>
<evidence type="ECO:0000313" key="3">
    <source>
        <dbReference type="Proteomes" id="UP000242313"/>
    </source>
</evidence>